<proteinExistence type="predicted"/>
<dbReference type="InterPro" id="IPR058245">
    <property type="entry name" value="NreC/VraR/RcsB-like_REC"/>
</dbReference>
<dbReference type="Gene3D" id="3.40.50.2300">
    <property type="match status" value="1"/>
</dbReference>
<dbReference type="InterPro" id="IPR016032">
    <property type="entry name" value="Sig_transdc_resp-reg_C-effctor"/>
</dbReference>
<dbReference type="EMBL" id="JARRAG010000002">
    <property type="protein sequence ID" value="MDG3005720.1"/>
    <property type="molecule type" value="Genomic_DNA"/>
</dbReference>
<sequence>MERDPIRVLIVDDHALIRAGLRGLLAALPEVQVIGEAVDGRQALELVESLRPDVMMTDISMPGIDGLELTAAVARGPAPTKVLILSMHTERAYADKAMRAGAAGYLVKDSGTAEIELAIRAVARGESYLSPAVTKHVVAGYARMAEAEANDPGPLTPRQRDVLKLIAAGLTTKAIAHRLDISVKTADTHRVQLMERLGIHEIAGLVRYAIRTGLVDHEA</sequence>
<dbReference type="SMART" id="SM00421">
    <property type="entry name" value="HTH_LUXR"/>
    <property type="match status" value="1"/>
</dbReference>
<dbReference type="Proteomes" id="UP001216907">
    <property type="component" value="Unassembled WGS sequence"/>
</dbReference>
<dbReference type="CDD" id="cd17535">
    <property type="entry name" value="REC_NarL-like"/>
    <property type="match status" value="1"/>
</dbReference>
<evidence type="ECO:0000256" key="4">
    <source>
        <dbReference type="ARBA" id="ARBA00023163"/>
    </source>
</evidence>
<name>A0ABT6FDR2_9BACT</name>
<evidence type="ECO:0000259" key="7">
    <source>
        <dbReference type="PROSITE" id="PS50110"/>
    </source>
</evidence>
<feature type="domain" description="Response regulatory" evidence="7">
    <location>
        <begin position="7"/>
        <end position="123"/>
    </location>
</feature>
<organism evidence="8 9">
    <name type="scientific">Paludisphaera mucosa</name>
    <dbReference type="NCBI Taxonomy" id="3030827"/>
    <lineage>
        <taxon>Bacteria</taxon>
        <taxon>Pseudomonadati</taxon>
        <taxon>Planctomycetota</taxon>
        <taxon>Planctomycetia</taxon>
        <taxon>Isosphaerales</taxon>
        <taxon>Isosphaeraceae</taxon>
        <taxon>Paludisphaera</taxon>
    </lineage>
</organism>
<dbReference type="SMART" id="SM00448">
    <property type="entry name" value="REC"/>
    <property type="match status" value="1"/>
</dbReference>
<accession>A0ABT6FDR2</accession>
<dbReference type="InterPro" id="IPR011006">
    <property type="entry name" value="CheY-like_superfamily"/>
</dbReference>
<keyword evidence="2" id="KW-0805">Transcription regulation</keyword>
<reference evidence="8 9" key="1">
    <citation type="submission" date="2023-03" db="EMBL/GenBank/DDBJ databases">
        <title>Paludisphaera mucosa sp. nov. a novel planctomycete from northern fen.</title>
        <authorList>
            <person name="Ivanova A."/>
        </authorList>
    </citation>
    <scope>NUCLEOTIDE SEQUENCE [LARGE SCALE GENOMIC DNA]</scope>
    <source>
        <strain evidence="8 9">Pla2</strain>
    </source>
</reference>
<keyword evidence="1 5" id="KW-0597">Phosphoprotein</keyword>
<evidence type="ECO:0000256" key="2">
    <source>
        <dbReference type="ARBA" id="ARBA00023015"/>
    </source>
</evidence>
<dbReference type="SUPFAM" id="SSF52172">
    <property type="entry name" value="CheY-like"/>
    <property type="match status" value="1"/>
</dbReference>
<dbReference type="PROSITE" id="PS50110">
    <property type="entry name" value="RESPONSE_REGULATORY"/>
    <property type="match status" value="1"/>
</dbReference>
<dbReference type="InterPro" id="IPR000792">
    <property type="entry name" value="Tscrpt_reg_LuxR_C"/>
</dbReference>
<keyword evidence="9" id="KW-1185">Reference proteome</keyword>
<keyword evidence="3" id="KW-0238">DNA-binding</keyword>
<dbReference type="PRINTS" id="PR00038">
    <property type="entry name" value="HTHLUXR"/>
</dbReference>
<evidence type="ECO:0000313" key="8">
    <source>
        <dbReference type="EMBL" id="MDG3005720.1"/>
    </source>
</evidence>
<dbReference type="InterPro" id="IPR001789">
    <property type="entry name" value="Sig_transdc_resp-reg_receiver"/>
</dbReference>
<evidence type="ECO:0000259" key="6">
    <source>
        <dbReference type="PROSITE" id="PS50043"/>
    </source>
</evidence>
<protein>
    <submittedName>
        <fullName evidence="8">Response regulator transcription factor</fullName>
    </submittedName>
</protein>
<feature type="modified residue" description="4-aspartylphosphate" evidence="5">
    <location>
        <position position="58"/>
    </location>
</feature>
<dbReference type="PANTHER" id="PTHR43214">
    <property type="entry name" value="TWO-COMPONENT RESPONSE REGULATOR"/>
    <property type="match status" value="1"/>
</dbReference>
<dbReference type="CDD" id="cd06170">
    <property type="entry name" value="LuxR_C_like"/>
    <property type="match status" value="1"/>
</dbReference>
<gene>
    <name evidence="8" type="ORF">PZE19_18175</name>
</gene>
<evidence type="ECO:0000256" key="3">
    <source>
        <dbReference type="ARBA" id="ARBA00023125"/>
    </source>
</evidence>
<dbReference type="PANTHER" id="PTHR43214:SF41">
    <property type="entry name" value="NITRATE_NITRITE RESPONSE REGULATOR PROTEIN NARP"/>
    <property type="match status" value="1"/>
</dbReference>
<dbReference type="PROSITE" id="PS50043">
    <property type="entry name" value="HTH_LUXR_2"/>
    <property type="match status" value="1"/>
</dbReference>
<dbReference type="SUPFAM" id="SSF46894">
    <property type="entry name" value="C-terminal effector domain of the bipartite response regulators"/>
    <property type="match status" value="1"/>
</dbReference>
<evidence type="ECO:0000256" key="1">
    <source>
        <dbReference type="ARBA" id="ARBA00022553"/>
    </source>
</evidence>
<evidence type="ECO:0000256" key="5">
    <source>
        <dbReference type="PROSITE-ProRule" id="PRU00169"/>
    </source>
</evidence>
<dbReference type="Pfam" id="PF00072">
    <property type="entry name" value="Response_reg"/>
    <property type="match status" value="1"/>
</dbReference>
<feature type="domain" description="HTH luxR-type" evidence="6">
    <location>
        <begin position="148"/>
        <end position="213"/>
    </location>
</feature>
<keyword evidence="4" id="KW-0804">Transcription</keyword>
<dbReference type="RefSeq" id="WP_277862050.1">
    <property type="nucleotide sequence ID" value="NZ_JARRAG010000002.1"/>
</dbReference>
<dbReference type="InterPro" id="IPR039420">
    <property type="entry name" value="WalR-like"/>
</dbReference>
<comment type="caution">
    <text evidence="8">The sequence shown here is derived from an EMBL/GenBank/DDBJ whole genome shotgun (WGS) entry which is preliminary data.</text>
</comment>
<evidence type="ECO:0000313" key="9">
    <source>
        <dbReference type="Proteomes" id="UP001216907"/>
    </source>
</evidence>
<dbReference type="Pfam" id="PF00196">
    <property type="entry name" value="GerE"/>
    <property type="match status" value="1"/>
</dbReference>